<keyword evidence="1" id="KW-0805">Transcription regulation</keyword>
<evidence type="ECO:0000259" key="4">
    <source>
        <dbReference type="PROSITE" id="PS51077"/>
    </source>
</evidence>
<dbReference type="InterPro" id="IPR036388">
    <property type="entry name" value="WH-like_DNA-bd_sf"/>
</dbReference>
<protein>
    <submittedName>
        <fullName evidence="6">IclR family transcriptional regulator</fullName>
    </submittedName>
</protein>
<organism evidence="6 7">
    <name type="scientific">Mycolicibacterium goodii</name>
    <name type="common">Mycobacterium goodii</name>
    <dbReference type="NCBI Taxonomy" id="134601"/>
    <lineage>
        <taxon>Bacteria</taxon>
        <taxon>Bacillati</taxon>
        <taxon>Actinomycetota</taxon>
        <taxon>Actinomycetes</taxon>
        <taxon>Mycobacteriales</taxon>
        <taxon>Mycobacteriaceae</taxon>
        <taxon>Mycolicibacterium</taxon>
    </lineage>
</organism>
<evidence type="ECO:0000259" key="5">
    <source>
        <dbReference type="PROSITE" id="PS51078"/>
    </source>
</evidence>
<dbReference type="PROSITE" id="PS51078">
    <property type="entry name" value="ICLR_ED"/>
    <property type="match status" value="1"/>
</dbReference>
<dbReference type="EMBL" id="CP012150">
    <property type="protein sequence ID" value="AKS36038.1"/>
    <property type="molecule type" value="Genomic_DNA"/>
</dbReference>
<evidence type="ECO:0000256" key="3">
    <source>
        <dbReference type="ARBA" id="ARBA00023163"/>
    </source>
</evidence>
<reference evidence="6 7" key="1">
    <citation type="submission" date="2015-07" db="EMBL/GenBank/DDBJ databases">
        <title>Complete genome sequence of Mycobacterium goodii X7B, a facultative thermophilic biodesulfurizing bacterium.</title>
        <authorList>
            <person name="Yu B."/>
            <person name="Li F."/>
            <person name="Xu P."/>
        </authorList>
    </citation>
    <scope>NUCLEOTIDE SEQUENCE [LARGE SCALE GENOMIC DNA]</scope>
    <source>
        <strain evidence="6 7">X7B</strain>
    </source>
</reference>
<dbReference type="InterPro" id="IPR011991">
    <property type="entry name" value="ArsR-like_HTH"/>
</dbReference>
<dbReference type="Proteomes" id="UP000062255">
    <property type="component" value="Chromosome"/>
</dbReference>
<dbReference type="STRING" id="134601.AFA91_02970"/>
<dbReference type="Pfam" id="PF01614">
    <property type="entry name" value="IclR_C"/>
    <property type="match status" value="1"/>
</dbReference>
<name>A0A0K0XF53_MYCGD</name>
<dbReference type="PROSITE" id="PS51077">
    <property type="entry name" value="HTH_ICLR"/>
    <property type="match status" value="1"/>
</dbReference>
<evidence type="ECO:0000313" key="6">
    <source>
        <dbReference type="EMBL" id="AKS36038.1"/>
    </source>
</evidence>
<dbReference type="InterPro" id="IPR050707">
    <property type="entry name" value="HTH_MetabolicPath_Reg"/>
</dbReference>
<dbReference type="OrthoDB" id="7274111at2"/>
<dbReference type="KEGG" id="mgo:AFA91_02970"/>
<feature type="domain" description="HTH iclR-type" evidence="4">
    <location>
        <begin position="15"/>
        <end position="76"/>
    </location>
</feature>
<dbReference type="SMART" id="SM00346">
    <property type="entry name" value="HTH_ICLR"/>
    <property type="match status" value="1"/>
</dbReference>
<accession>A0A0K0XF53</accession>
<dbReference type="GO" id="GO:0003700">
    <property type="term" value="F:DNA-binding transcription factor activity"/>
    <property type="evidence" value="ECO:0007669"/>
    <property type="project" value="TreeGrafter"/>
</dbReference>
<evidence type="ECO:0000256" key="2">
    <source>
        <dbReference type="ARBA" id="ARBA00023125"/>
    </source>
</evidence>
<gene>
    <name evidence="6" type="ORF">AFA91_02970</name>
</gene>
<sequence>MDDPVTEKTSEATVLQTLTRGLEVLEAITERNGRATAKSLARQLGLKQSTCYHLLRTLRADGYIVRLPGGQFDVGPRGAELGKAIVGRTGPSPELSAILTRLHNKTRETAYVCGWFHGTIQRQQVLTGTHSLTVKNMGVGYVGNMHARASCQAVLAFLPESQVSTMFDGVELTRLTENTITSYSELVDELRTVRRRGYALDLEGFEHDICCVSAPFFEPNGAPAGSFSVSVPVSRFAQARRMLVDDVREAGVLATKHLRSGRVVEPAIDDANAVPAAEALR</sequence>
<dbReference type="PANTHER" id="PTHR30136:SF24">
    <property type="entry name" value="HTH-TYPE TRANSCRIPTIONAL REPRESSOR ALLR"/>
    <property type="match status" value="1"/>
</dbReference>
<proteinExistence type="predicted"/>
<evidence type="ECO:0000313" key="7">
    <source>
        <dbReference type="Proteomes" id="UP000062255"/>
    </source>
</evidence>
<keyword evidence="2" id="KW-0238">DNA-binding</keyword>
<feature type="domain" description="IclR-ED" evidence="5">
    <location>
        <begin position="77"/>
        <end position="270"/>
    </location>
</feature>
<dbReference type="CDD" id="cd00090">
    <property type="entry name" value="HTH_ARSR"/>
    <property type="match status" value="1"/>
</dbReference>
<dbReference type="GO" id="GO:0003677">
    <property type="term" value="F:DNA binding"/>
    <property type="evidence" value="ECO:0007669"/>
    <property type="project" value="UniProtKB-KW"/>
</dbReference>
<dbReference type="InterPro" id="IPR036390">
    <property type="entry name" value="WH_DNA-bd_sf"/>
</dbReference>
<dbReference type="InterPro" id="IPR005471">
    <property type="entry name" value="Tscrpt_reg_IclR_N"/>
</dbReference>
<dbReference type="PATRIC" id="fig|134601.6.peg.620"/>
<dbReference type="Gene3D" id="3.30.450.40">
    <property type="match status" value="1"/>
</dbReference>
<dbReference type="Pfam" id="PF09339">
    <property type="entry name" value="HTH_IclR"/>
    <property type="match status" value="1"/>
</dbReference>
<keyword evidence="3" id="KW-0804">Transcription</keyword>
<dbReference type="GO" id="GO:0045892">
    <property type="term" value="P:negative regulation of DNA-templated transcription"/>
    <property type="evidence" value="ECO:0007669"/>
    <property type="project" value="TreeGrafter"/>
</dbReference>
<dbReference type="SUPFAM" id="SSF55781">
    <property type="entry name" value="GAF domain-like"/>
    <property type="match status" value="1"/>
</dbReference>
<dbReference type="AlphaFoldDB" id="A0A0K0XF53"/>
<dbReference type="InterPro" id="IPR014757">
    <property type="entry name" value="Tscrpt_reg_IclR_C"/>
</dbReference>
<dbReference type="Gene3D" id="1.10.10.10">
    <property type="entry name" value="Winged helix-like DNA-binding domain superfamily/Winged helix DNA-binding domain"/>
    <property type="match status" value="1"/>
</dbReference>
<dbReference type="PANTHER" id="PTHR30136">
    <property type="entry name" value="HELIX-TURN-HELIX TRANSCRIPTIONAL REGULATOR, ICLR FAMILY"/>
    <property type="match status" value="1"/>
</dbReference>
<dbReference type="SUPFAM" id="SSF46785">
    <property type="entry name" value="Winged helix' DNA-binding domain"/>
    <property type="match status" value="1"/>
</dbReference>
<evidence type="ECO:0000256" key="1">
    <source>
        <dbReference type="ARBA" id="ARBA00023015"/>
    </source>
</evidence>
<dbReference type="InterPro" id="IPR029016">
    <property type="entry name" value="GAF-like_dom_sf"/>
</dbReference>